<evidence type="ECO:0000259" key="7">
    <source>
        <dbReference type="Pfam" id="PF08281"/>
    </source>
</evidence>
<dbReference type="Proteomes" id="UP000714420">
    <property type="component" value="Unassembled WGS sequence"/>
</dbReference>
<dbReference type="PANTHER" id="PTHR43133:SF8">
    <property type="entry name" value="RNA POLYMERASE SIGMA FACTOR HI_1459-RELATED"/>
    <property type="match status" value="1"/>
</dbReference>
<dbReference type="Gene3D" id="1.10.10.10">
    <property type="entry name" value="Winged helix-like DNA-binding domain superfamily/Winged helix DNA-binding domain"/>
    <property type="match status" value="1"/>
</dbReference>
<sequence length="163" mass="18747">MTEKEFEHIIHVLRPKVYSIGKAFFNDCDMADDVAQEVLMRLWGMRDRIDAGLGAEALAVRMAKNVCVSEWRRQNTRKTAAGYSGTYTAQQTTLEENDNRRILEQAIGRLTKTEQRLYRMRHEMSMDIAEISAVTGTSPRSISAMLSTARRKLLDMIRKQVEF</sequence>
<keyword evidence="3" id="KW-0731">Sigma factor</keyword>
<evidence type="ECO:0000256" key="3">
    <source>
        <dbReference type="ARBA" id="ARBA00023082"/>
    </source>
</evidence>
<evidence type="ECO:0000259" key="6">
    <source>
        <dbReference type="Pfam" id="PF04542"/>
    </source>
</evidence>
<proteinExistence type="inferred from homology"/>
<dbReference type="EMBL" id="JABKKF010000001">
    <property type="protein sequence ID" value="NPD90758.1"/>
    <property type="molecule type" value="Genomic_DNA"/>
</dbReference>
<keyword evidence="2" id="KW-0805">Transcription regulation</keyword>
<evidence type="ECO:0000256" key="4">
    <source>
        <dbReference type="ARBA" id="ARBA00023125"/>
    </source>
</evidence>
<dbReference type="InterPro" id="IPR013249">
    <property type="entry name" value="RNA_pol_sigma70_r4_t2"/>
</dbReference>
<organism evidence="8 9">
    <name type="scientific">Xylanibacter muris</name>
    <dbReference type="NCBI Taxonomy" id="2736290"/>
    <lineage>
        <taxon>Bacteria</taxon>
        <taxon>Pseudomonadati</taxon>
        <taxon>Bacteroidota</taxon>
        <taxon>Bacteroidia</taxon>
        <taxon>Bacteroidales</taxon>
        <taxon>Prevotellaceae</taxon>
        <taxon>Xylanibacter</taxon>
    </lineage>
</organism>
<dbReference type="InterPro" id="IPR013324">
    <property type="entry name" value="RNA_pol_sigma_r3/r4-like"/>
</dbReference>
<dbReference type="PANTHER" id="PTHR43133">
    <property type="entry name" value="RNA POLYMERASE ECF-TYPE SIGMA FACTO"/>
    <property type="match status" value="1"/>
</dbReference>
<evidence type="ECO:0000256" key="1">
    <source>
        <dbReference type="ARBA" id="ARBA00010641"/>
    </source>
</evidence>
<dbReference type="InterPro" id="IPR039425">
    <property type="entry name" value="RNA_pol_sigma-70-like"/>
</dbReference>
<accession>A0ABX2AIC5</accession>
<evidence type="ECO:0000256" key="5">
    <source>
        <dbReference type="ARBA" id="ARBA00023163"/>
    </source>
</evidence>
<feature type="domain" description="RNA polymerase sigma-70 region 2" evidence="6">
    <location>
        <begin position="12"/>
        <end position="75"/>
    </location>
</feature>
<comment type="caution">
    <text evidence="8">The sequence shown here is derived from an EMBL/GenBank/DDBJ whole genome shotgun (WGS) entry which is preliminary data.</text>
</comment>
<name>A0ABX2AIC5_9BACT</name>
<dbReference type="NCBIfam" id="TIGR02937">
    <property type="entry name" value="sigma70-ECF"/>
    <property type="match status" value="1"/>
</dbReference>
<dbReference type="SUPFAM" id="SSF88946">
    <property type="entry name" value="Sigma2 domain of RNA polymerase sigma factors"/>
    <property type="match status" value="1"/>
</dbReference>
<keyword evidence="4" id="KW-0238">DNA-binding</keyword>
<keyword evidence="5" id="KW-0804">Transcription</keyword>
<dbReference type="Gene3D" id="1.10.1740.10">
    <property type="match status" value="1"/>
</dbReference>
<keyword evidence="9" id="KW-1185">Reference proteome</keyword>
<dbReference type="InterPro" id="IPR036388">
    <property type="entry name" value="WH-like_DNA-bd_sf"/>
</dbReference>
<comment type="similarity">
    <text evidence="1">Belongs to the sigma-70 factor family. ECF subfamily.</text>
</comment>
<dbReference type="InterPro" id="IPR007627">
    <property type="entry name" value="RNA_pol_sigma70_r2"/>
</dbReference>
<gene>
    <name evidence="8" type="ORF">HPS56_00030</name>
</gene>
<reference evidence="8 9" key="1">
    <citation type="submission" date="2020-05" db="EMBL/GenBank/DDBJ databases">
        <title>Distinct polysaccharide utilization as determinants for interspecies competition between intestinal Prevotella spp.</title>
        <authorList>
            <person name="Galvez E.J.C."/>
            <person name="Iljazovic A."/>
            <person name="Strowig T."/>
        </authorList>
    </citation>
    <scope>NUCLEOTIDE SEQUENCE [LARGE SCALE GENOMIC DNA]</scope>
    <source>
        <strain evidence="8 9">PMUR</strain>
    </source>
</reference>
<evidence type="ECO:0000256" key="2">
    <source>
        <dbReference type="ARBA" id="ARBA00023015"/>
    </source>
</evidence>
<dbReference type="InterPro" id="IPR013325">
    <property type="entry name" value="RNA_pol_sigma_r2"/>
</dbReference>
<protein>
    <submittedName>
        <fullName evidence="8">Sigma-70 family RNA polymerase sigma factor</fullName>
    </submittedName>
</protein>
<evidence type="ECO:0000313" key="8">
    <source>
        <dbReference type="EMBL" id="NPD90758.1"/>
    </source>
</evidence>
<feature type="domain" description="RNA polymerase sigma factor 70 region 4 type 2" evidence="7">
    <location>
        <begin position="101"/>
        <end position="153"/>
    </location>
</feature>
<evidence type="ECO:0000313" key="9">
    <source>
        <dbReference type="Proteomes" id="UP000714420"/>
    </source>
</evidence>
<dbReference type="SUPFAM" id="SSF88659">
    <property type="entry name" value="Sigma3 and sigma4 domains of RNA polymerase sigma factors"/>
    <property type="match status" value="1"/>
</dbReference>
<dbReference type="Pfam" id="PF08281">
    <property type="entry name" value="Sigma70_r4_2"/>
    <property type="match status" value="1"/>
</dbReference>
<dbReference type="Pfam" id="PF04542">
    <property type="entry name" value="Sigma70_r2"/>
    <property type="match status" value="1"/>
</dbReference>
<dbReference type="InterPro" id="IPR014284">
    <property type="entry name" value="RNA_pol_sigma-70_dom"/>
</dbReference>
<dbReference type="RefSeq" id="WP_172271918.1">
    <property type="nucleotide sequence ID" value="NZ_CASGMU010000015.1"/>
</dbReference>